<proteinExistence type="predicted"/>
<feature type="domain" description="Creatinase N-terminal" evidence="2">
    <location>
        <begin position="6"/>
        <end position="139"/>
    </location>
</feature>
<dbReference type="InterPro" id="IPR050659">
    <property type="entry name" value="Peptidase_M24B"/>
</dbReference>
<dbReference type="PANTHER" id="PTHR46112">
    <property type="entry name" value="AMINOPEPTIDASE"/>
    <property type="match status" value="1"/>
</dbReference>
<sequence>MNNSKLQKIEQLINKENFDAIALIPSPSFIWLTGKDKHLMERPTTLIITPHQTPALVIAGFELGSMEQSAIPFTPFPFDDNPSNWEKAFRQAGEALGLKGKRIAVEPNHFRFLETDFLKRAIPDCEIVSGESLFKQLRLHKTDEEISCMRKAAIIAQSALDETLKIVKAGVTEKEIASELVIQLLKAGCDPNFPFSPIVASGPNSADPHASVSDRVLQSGDLLLFDWGARYEGYCSDITRTFGLGDVSERQREIYRTVEKANRAASEAARPGVTCGSIDKAARDVIQEAGYGKYFTHRVGHGLGLEAHEDPYMFAESQQILEPGMCFTDEPGIYVPGRGGIRIEDDIVITEDGCKNITDYPRELRIL</sequence>
<dbReference type="Pfam" id="PF01321">
    <property type="entry name" value="Creatinase_N"/>
    <property type="match status" value="1"/>
</dbReference>
<dbReference type="SUPFAM" id="SSF55920">
    <property type="entry name" value="Creatinase/aminopeptidase"/>
    <property type="match status" value="1"/>
</dbReference>
<name>A0A0S7BT71_9CHLR</name>
<evidence type="ECO:0000313" key="4">
    <source>
        <dbReference type="Proteomes" id="UP000053370"/>
    </source>
</evidence>
<dbReference type="Gene3D" id="3.40.350.10">
    <property type="entry name" value="Creatinase/prolidase N-terminal domain"/>
    <property type="match status" value="1"/>
</dbReference>
<gene>
    <name evidence="3" type="ORF">ATC1_13412</name>
</gene>
<organism evidence="3">
    <name type="scientific">Flexilinea flocculi</name>
    <dbReference type="NCBI Taxonomy" id="1678840"/>
    <lineage>
        <taxon>Bacteria</taxon>
        <taxon>Bacillati</taxon>
        <taxon>Chloroflexota</taxon>
        <taxon>Anaerolineae</taxon>
        <taxon>Anaerolineales</taxon>
        <taxon>Anaerolineaceae</taxon>
        <taxon>Flexilinea</taxon>
    </lineage>
</organism>
<evidence type="ECO:0000259" key="1">
    <source>
        <dbReference type="Pfam" id="PF00557"/>
    </source>
</evidence>
<dbReference type="InterPro" id="IPR000994">
    <property type="entry name" value="Pept_M24"/>
</dbReference>
<dbReference type="InterPro" id="IPR029149">
    <property type="entry name" value="Creatin/AminoP/Spt16_N"/>
</dbReference>
<dbReference type="PANTHER" id="PTHR46112:SF3">
    <property type="entry name" value="AMINOPEPTIDASE YPDF"/>
    <property type="match status" value="1"/>
</dbReference>
<dbReference type="InterPro" id="IPR000587">
    <property type="entry name" value="Creatinase_N"/>
</dbReference>
<dbReference type="InterPro" id="IPR036005">
    <property type="entry name" value="Creatinase/aminopeptidase-like"/>
</dbReference>
<feature type="domain" description="Peptidase M24" evidence="1">
    <location>
        <begin position="148"/>
        <end position="351"/>
    </location>
</feature>
<evidence type="ECO:0000313" key="3">
    <source>
        <dbReference type="EMBL" id="GAP40436.1"/>
    </source>
</evidence>
<accession>A0A0S7BT71</accession>
<dbReference type="Proteomes" id="UP000053370">
    <property type="component" value="Unassembled WGS sequence"/>
</dbReference>
<dbReference type="SUPFAM" id="SSF53092">
    <property type="entry name" value="Creatinase/prolidase N-terminal domain"/>
    <property type="match status" value="1"/>
</dbReference>
<dbReference type="STRING" id="1678840.ATC1_13412"/>
<dbReference type="EMBL" id="DF968181">
    <property type="protein sequence ID" value="GAP40436.1"/>
    <property type="molecule type" value="Genomic_DNA"/>
</dbReference>
<evidence type="ECO:0000259" key="2">
    <source>
        <dbReference type="Pfam" id="PF01321"/>
    </source>
</evidence>
<dbReference type="AlphaFoldDB" id="A0A0S7BT71"/>
<dbReference type="PATRIC" id="fig|1678840.3.peg.1685"/>
<reference evidence="3" key="1">
    <citation type="journal article" date="2015" name="Genome Announc.">
        <title>Draft Genome Sequence of Anaerolineae Strain TC1, a Novel Isolate from a Methanogenic Wastewater Treatment System.</title>
        <authorList>
            <person name="Matsuura N."/>
            <person name="Tourlousse D.M."/>
            <person name="Sun L."/>
            <person name="Toyonaga M."/>
            <person name="Kuroda K."/>
            <person name="Ohashi A."/>
            <person name="Cruz R."/>
            <person name="Yamaguchi T."/>
            <person name="Sekiguchi Y."/>
        </authorList>
    </citation>
    <scope>NUCLEOTIDE SEQUENCE [LARGE SCALE GENOMIC DNA]</scope>
    <source>
        <strain evidence="3">TC1</strain>
    </source>
</reference>
<dbReference type="GO" id="GO:0004177">
    <property type="term" value="F:aminopeptidase activity"/>
    <property type="evidence" value="ECO:0007669"/>
    <property type="project" value="UniProtKB-KW"/>
</dbReference>
<dbReference type="Gene3D" id="3.90.230.10">
    <property type="entry name" value="Creatinase/methionine aminopeptidase superfamily"/>
    <property type="match status" value="1"/>
</dbReference>
<keyword evidence="3" id="KW-0645">Protease</keyword>
<keyword evidence="4" id="KW-1185">Reference proteome</keyword>
<protein>
    <submittedName>
        <fullName evidence="3">Xaa-Pro aminopeptidase</fullName>
    </submittedName>
</protein>
<dbReference type="RefSeq" id="WP_062279717.1">
    <property type="nucleotide sequence ID" value="NZ_DF968181.1"/>
</dbReference>
<keyword evidence="3" id="KW-0378">Hydrolase</keyword>
<dbReference type="Pfam" id="PF00557">
    <property type="entry name" value="Peptidase_M24"/>
    <property type="match status" value="1"/>
</dbReference>
<keyword evidence="3" id="KW-0031">Aminopeptidase</keyword>
<dbReference type="CDD" id="cd01092">
    <property type="entry name" value="APP-like"/>
    <property type="match status" value="1"/>
</dbReference>